<feature type="compositionally biased region" description="Basic and acidic residues" evidence="1">
    <location>
        <begin position="51"/>
        <end position="60"/>
    </location>
</feature>
<dbReference type="Pfam" id="PF08202">
    <property type="entry name" value="MIS13"/>
    <property type="match status" value="1"/>
</dbReference>
<dbReference type="PANTHER" id="PTHR14778">
    <property type="entry name" value="KINETOCHORE-ASSOCIATED PROTEIN DSN1 HOMOLOG"/>
    <property type="match status" value="1"/>
</dbReference>
<feature type="compositionally biased region" description="Basic and acidic residues" evidence="1">
    <location>
        <begin position="574"/>
        <end position="591"/>
    </location>
</feature>
<dbReference type="GO" id="GO:0051301">
    <property type="term" value="P:cell division"/>
    <property type="evidence" value="ECO:0007669"/>
    <property type="project" value="InterPro"/>
</dbReference>
<sequence>MNSVQTVTSLLRSGREHEMIPSDGQMPPSKRKASDDANPLTKAAKRSKNQAKPENKRKLNGETVAGGLRITRAPPSRPHSPHSSHTPQPEPTRAPSRPPSSQSNRPLPSLAAPGPSEPPTKKLRAESSGPKSRVVGKGKDRAVSASARDDQEVDEDVRQMQSETDTLRRKSRAAEASATNSSGSSSINPAFQFPSAPAKAKHADALELLPEHDTPQMARNKVLRSENTAQHTHARRSSISGRGKRISSTYETTGVISQPHTSVSDSSFYKHIDCDLPEGIRARQLLIWCTSRAPLNPTVGSSSKQKTGSKSSGKDPPLPPLHKDSAEVLQKVKDGMMKLLAEKRIDTNTYSPYQSSNVLDGLKDTTSVGENVQNVRNKAREIKFEVQLGRIKAEEVAWDEAEDFYKSYRKNTLADMERLRHPPSAKAKGKQRATSQDPAEFMPREYELPEEFRGNDGIRLAMSVIDDEQGQKNTLGQRMEDLQFKVDHLQSFIHTAIQATSVAEADLDQRFAQLSLTLTSRSHLHSSSAPDPTSLSSYLAPTHPTTDPQDLLRALSRVDAARPPVQMGNAARRAAREVQRANEQGGGERRLTGVPPPTPRKAPGTPRRGATPGKDR</sequence>
<name>A0A0C9T7H2_PLICR</name>
<feature type="compositionally biased region" description="Low complexity" evidence="1">
    <location>
        <begin position="174"/>
        <end position="186"/>
    </location>
</feature>
<dbReference type="InterPro" id="IPR013218">
    <property type="entry name" value="Dsn1/Mis13"/>
</dbReference>
<organism evidence="2 3">
    <name type="scientific">Plicaturopsis crispa FD-325 SS-3</name>
    <dbReference type="NCBI Taxonomy" id="944288"/>
    <lineage>
        <taxon>Eukaryota</taxon>
        <taxon>Fungi</taxon>
        <taxon>Dikarya</taxon>
        <taxon>Basidiomycota</taxon>
        <taxon>Agaricomycotina</taxon>
        <taxon>Agaricomycetes</taxon>
        <taxon>Agaricomycetidae</taxon>
        <taxon>Amylocorticiales</taxon>
        <taxon>Amylocorticiaceae</taxon>
        <taxon>Plicatura</taxon>
        <taxon>Plicaturopsis crispa</taxon>
    </lineage>
</organism>
<dbReference type="GO" id="GO:0000444">
    <property type="term" value="C:MIS12/MIND type complex"/>
    <property type="evidence" value="ECO:0007669"/>
    <property type="project" value="InterPro"/>
</dbReference>
<proteinExistence type="predicted"/>
<dbReference type="AlphaFoldDB" id="A0A0C9T7H2"/>
<protein>
    <submittedName>
        <fullName evidence="2">Unplaced genomic scaffold PLICRscaffold_15, whole genome shotgun sequence</fullName>
    </submittedName>
</protein>
<feature type="compositionally biased region" description="Low complexity" evidence="1">
    <location>
        <begin position="99"/>
        <end position="109"/>
    </location>
</feature>
<evidence type="ECO:0000313" key="2">
    <source>
        <dbReference type="EMBL" id="KII85269.1"/>
    </source>
</evidence>
<dbReference type="GO" id="GO:0007059">
    <property type="term" value="P:chromosome segregation"/>
    <property type="evidence" value="ECO:0007669"/>
    <property type="project" value="InterPro"/>
</dbReference>
<dbReference type="Proteomes" id="UP000053263">
    <property type="component" value="Unassembled WGS sequence"/>
</dbReference>
<dbReference type="OrthoDB" id="3364649at2759"/>
<dbReference type="HOGENOM" id="CLU_019461_1_0_1"/>
<feature type="region of interest" description="Disordered" evidence="1">
    <location>
        <begin position="222"/>
        <end position="252"/>
    </location>
</feature>
<reference evidence="2 3" key="1">
    <citation type="submission" date="2014-06" db="EMBL/GenBank/DDBJ databases">
        <title>Evolutionary Origins and Diversification of the Mycorrhizal Mutualists.</title>
        <authorList>
            <consortium name="DOE Joint Genome Institute"/>
            <consortium name="Mycorrhizal Genomics Consortium"/>
            <person name="Kohler A."/>
            <person name="Kuo A."/>
            <person name="Nagy L.G."/>
            <person name="Floudas D."/>
            <person name="Copeland A."/>
            <person name="Barry K.W."/>
            <person name="Cichocki N."/>
            <person name="Veneault-Fourrey C."/>
            <person name="LaButti K."/>
            <person name="Lindquist E.A."/>
            <person name="Lipzen A."/>
            <person name="Lundell T."/>
            <person name="Morin E."/>
            <person name="Murat C."/>
            <person name="Riley R."/>
            <person name="Ohm R."/>
            <person name="Sun H."/>
            <person name="Tunlid A."/>
            <person name="Henrissat B."/>
            <person name="Grigoriev I.V."/>
            <person name="Hibbett D.S."/>
            <person name="Martin F."/>
        </authorList>
    </citation>
    <scope>NUCLEOTIDE SEQUENCE [LARGE SCALE GENOMIC DNA]</scope>
    <source>
        <strain evidence="2 3">FD-325 SS-3</strain>
    </source>
</reference>
<accession>A0A0C9T7H2</accession>
<gene>
    <name evidence="2" type="ORF">PLICRDRAFT_146108</name>
</gene>
<evidence type="ECO:0000313" key="3">
    <source>
        <dbReference type="Proteomes" id="UP000053263"/>
    </source>
</evidence>
<feature type="region of interest" description="Disordered" evidence="1">
    <location>
        <begin position="522"/>
        <end position="616"/>
    </location>
</feature>
<dbReference type="EMBL" id="KN832568">
    <property type="protein sequence ID" value="KII85269.1"/>
    <property type="molecule type" value="Genomic_DNA"/>
</dbReference>
<feature type="compositionally biased region" description="Low complexity" evidence="1">
    <location>
        <begin position="300"/>
        <end position="311"/>
    </location>
</feature>
<keyword evidence="3" id="KW-1185">Reference proteome</keyword>
<feature type="compositionally biased region" description="Polar residues" evidence="1">
    <location>
        <begin position="1"/>
        <end position="11"/>
    </location>
</feature>
<feature type="region of interest" description="Disordered" evidence="1">
    <location>
        <begin position="297"/>
        <end position="324"/>
    </location>
</feature>
<feature type="compositionally biased region" description="Pro residues" evidence="1">
    <location>
        <begin position="88"/>
        <end position="98"/>
    </location>
</feature>
<feature type="compositionally biased region" description="Basic and acidic residues" evidence="1">
    <location>
        <begin position="137"/>
        <end position="150"/>
    </location>
</feature>
<evidence type="ECO:0000256" key="1">
    <source>
        <dbReference type="SAM" id="MobiDB-lite"/>
    </source>
</evidence>
<feature type="region of interest" description="Disordered" evidence="1">
    <location>
        <begin position="1"/>
        <end position="199"/>
    </location>
</feature>
<feature type="compositionally biased region" description="Low complexity" evidence="1">
    <location>
        <begin position="522"/>
        <end position="537"/>
    </location>
</feature>
<dbReference type="PANTHER" id="PTHR14778:SF2">
    <property type="entry name" value="KINETOCHORE-ASSOCIATED PROTEIN DSN1 HOMOLOG"/>
    <property type="match status" value="1"/>
</dbReference>